<evidence type="ECO:0000313" key="3">
    <source>
        <dbReference type="RefSeq" id="XP_008808814.3"/>
    </source>
</evidence>
<keyword evidence="1" id="KW-0812">Transmembrane</keyword>
<keyword evidence="1" id="KW-0472">Membrane</keyword>
<accession>A0A8B7CXQ1</accession>
<organism evidence="2 3">
    <name type="scientific">Phoenix dactylifera</name>
    <name type="common">Date palm</name>
    <dbReference type="NCBI Taxonomy" id="42345"/>
    <lineage>
        <taxon>Eukaryota</taxon>
        <taxon>Viridiplantae</taxon>
        <taxon>Streptophyta</taxon>
        <taxon>Embryophyta</taxon>
        <taxon>Tracheophyta</taxon>
        <taxon>Spermatophyta</taxon>
        <taxon>Magnoliopsida</taxon>
        <taxon>Liliopsida</taxon>
        <taxon>Arecaceae</taxon>
        <taxon>Coryphoideae</taxon>
        <taxon>Phoeniceae</taxon>
        <taxon>Phoenix</taxon>
    </lineage>
</organism>
<gene>
    <name evidence="3" type="primary">LOC103720742</name>
</gene>
<evidence type="ECO:0000313" key="2">
    <source>
        <dbReference type="Proteomes" id="UP000228380"/>
    </source>
</evidence>
<feature type="transmembrane region" description="Helical" evidence="1">
    <location>
        <begin position="475"/>
        <end position="497"/>
    </location>
</feature>
<keyword evidence="1" id="KW-1133">Transmembrane helix</keyword>
<reference evidence="3" key="1">
    <citation type="submission" date="2025-08" db="UniProtKB">
        <authorList>
            <consortium name="RefSeq"/>
        </authorList>
    </citation>
    <scope>IDENTIFICATION</scope>
    <source>
        <tissue evidence="3">Young leaves</tissue>
    </source>
</reference>
<dbReference type="GeneID" id="103720742"/>
<sequence length="515" mass="57363">MALACKHLCRLPRRVLPCNIIAPCESYHVRTPDFLPSSSVEDRMFHSQLWLLSLITLLPAVALHASQTLKIGDRSLKTAIFHSPPIILRPGSVANKIYFNIPFPKGHIALKSFDAEVVDENGISVPLHETYLHHWVVERFYSDKEHKIPGELSSVDVNLKKFILARNAGICKRTLGQYFGLGSETRRTSTWVPDPYGIEVGNLKDIPKGYKEMWLLNVHAIDTRGVEDRVGCTECRCNLYNVTKDEHGRPLRKDYTGGLYCCYDETQCRVREGFGGIIRKLYLKYTVTWVDWHDSIIPVKIYIFDVTDTGEVMDGPYEGIAANLSCKVEYEVKACGLEGKANGKCLDTKKARLVIPNGGDIIYGVAHQHSGGVGSSLYGQDGRVLCTSIPVYGDGREAGNEAGYIIGMSTCYPEAGSVRVADGEVLTLESNYSRTQMHTGVMGLFYILVAEPQPQPKTLHDHSFPISRGFELLKYTWACVLAGAILAVIIGVSYCWVSYCRKHDGDEGYQTLVNN</sequence>
<protein>
    <submittedName>
        <fullName evidence="3">Uncharacterized protein LOC103720742 isoform X1</fullName>
    </submittedName>
</protein>
<dbReference type="PANTHER" id="PTHR33390:SF1">
    <property type="entry name" value="STRESS UP-REGULATED NOD 19 PROTEIN"/>
    <property type="match status" value="1"/>
</dbReference>
<dbReference type="Proteomes" id="UP000228380">
    <property type="component" value="Unplaced"/>
</dbReference>
<proteinExistence type="predicted"/>
<dbReference type="OrthoDB" id="1923469at2759"/>
<dbReference type="PANTHER" id="PTHR33390">
    <property type="entry name" value="STRESS UP-REGULATED NOD 19 PROTEIN"/>
    <property type="match status" value="1"/>
</dbReference>
<keyword evidence="2" id="KW-1185">Reference proteome</keyword>
<name>A0A8B7CXQ1_PHODC</name>
<dbReference type="InterPro" id="IPR011692">
    <property type="entry name" value="Stress_up-reg_Nod19"/>
</dbReference>
<dbReference type="RefSeq" id="XP_008808814.3">
    <property type="nucleotide sequence ID" value="XM_008810592.4"/>
</dbReference>
<dbReference type="AlphaFoldDB" id="A0A8B7CXQ1"/>
<dbReference type="Pfam" id="PF07712">
    <property type="entry name" value="SURNod19"/>
    <property type="match status" value="1"/>
</dbReference>
<evidence type="ECO:0000256" key="1">
    <source>
        <dbReference type="SAM" id="Phobius"/>
    </source>
</evidence>